<dbReference type="EMBL" id="LXQA010376783">
    <property type="protein sequence ID" value="MCI47767.1"/>
    <property type="molecule type" value="Genomic_DNA"/>
</dbReference>
<dbReference type="AlphaFoldDB" id="A0A392SH58"/>
<reference evidence="1 2" key="1">
    <citation type="journal article" date="2018" name="Front. Plant Sci.">
        <title>Red Clover (Trifolium pratense) and Zigzag Clover (T. medium) - A Picture of Genomic Similarities and Differences.</title>
        <authorList>
            <person name="Dluhosova J."/>
            <person name="Istvanek J."/>
            <person name="Nedelnik J."/>
            <person name="Repkova J."/>
        </authorList>
    </citation>
    <scope>NUCLEOTIDE SEQUENCE [LARGE SCALE GENOMIC DNA]</scope>
    <source>
        <strain evidence="2">cv. 10/8</strain>
        <tissue evidence="1">Leaf</tissue>
    </source>
</reference>
<protein>
    <submittedName>
        <fullName evidence="1">Uncharacterized protein</fullName>
    </submittedName>
</protein>
<dbReference type="Proteomes" id="UP000265520">
    <property type="component" value="Unassembled WGS sequence"/>
</dbReference>
<sequence length="46" mass="5256">MFWEILPAHAQAWEVAPRREKLGSILPAHAQAWEAAPRRSACEPIY</sequence>
<keyword evidence="2" id="KW-1185">Reference proteome</keyword>
<evidence type="ECO:0000313" key="1">
    <source>
        <dbReference type="EMBL" id="MCI47767.1"/>
    </source>
</evidence>
<accession>A0A392SH58</accession>
<name>A0A392SH58_9FABA</name>
<comment type="caution">
    <text evidence="1">The sequence shown here is derived from an EMBL/GenBank/DDBJ whole genome shotgun (WGS) entry which is preliminary data.</text>
</comment>
<evidence type="ECO:0000313" key="2">
    <source>
        <dbReference type="Proteomes" id="UP000265520"/>
    </source>
</evidence>
<feature type="non-terminal residue" evidence="1">
    <location>
        <position position="46"/>
    </location>
</feature>
<proteinExistence type="predicted"/>
<organism evidence="1 2">
    <name type="scientific">Trifolium medium</name>
    <dbReference type="NCBI Taxonomy" id="97028"/>
    <lineage>
        <taxon>Eukaryota</taxon>
        <taxon>Viridiplantae</taxon>
        <taxon>Streptophyta</taxon>
        <taxon>Embryophyta</taxon>
        <taxon>Tracheophyta</taxon>
        <taxon>Spermatophyta</taxon>
        <taxon>Magnoliopsida</taxon>
        <taxon>eudicotyledons</taxon>
        <taxon>Gunneridae</taxon>
        <taxon>Pentapetalae</taxon>
        <taxon>rosids</taxon>
        <taxon>fabids</taxon>
        <taxon>Fabales</taxon>
        <taxon>Fabaceae</taxon>
        <taxon>Papilionoideae</taxon>
        <taxon>50 kb inversion clade</taxon>
        <taxon>NPAAA clade</taxon>
        <taxon>Hologalegina</taxon>
        <taxon>IRL clade</taxon>
        <taxon>Trifolieae</taxon>
        <taxon>Trifolium</taxon>
    </lineage>
</organism>